<dbReference type="Pfam" id="PF05970">
    <property type="entry name" value="PIF1"/>
    <property type="match status" value="1"/>
</dbReference>
<dbReference type="InterPro" id="IPR027417">
    <property type="entry name" value="P-loop_NTPase"/>
</dbReference>
<keyword evidence="1 3" id="KW-0378">Hydrolase</keyword>
<dbReference type="GO" id="GO:0000723">
    <property type="term" value="P:telomere maintenance"/>
    <property type="evidence" value="ECO:0007669"/>
    <property type="project" value="InterPro"/>
</dbReference>
<evidence type="ECO:0000256" key="1">
    <source>
        <dbReference type="RuleBase" id="RU363044"/>
    </source>
</evidence>
<dbReference type="SUPFAM" id="SSF52540">
    <property type="entry name" value="P-loop containing nucleoside triphosphate hydrolases"/>
    <property type="match status" value="1"/>
</dbReference>
<proteinExistence type="inferred from homology"/>
<keyword evidence="4" id="KW-1185">Reference proteome</keyword>
<protein>
    <recommendedName>
        <fullName evidence="1">ATP-dependent DNA helicase</fullName>
        <ecNumber evidence="1">5.6.2.3</ecNumber>
    </recommendedName>
</protein>
<feature type="domain" description="DNA helicase Pif1-like DEAD-box helicase" evidence="2">
    <location>
        <begin position="5"/>
        <end position="78"/>
    </location>
</feature>
<dbReference type="Proteomes" id="UP000807353">
    <property type="component" value="Unassembled WGS sequence"/>
</dbReference>
<dbReference type="EC" id="5.6.2.3" evidence="1"/>
<organism evidence="3 4">
    <name type="scientific">Collybia nuda</name>
    <dbReference type="NCBI Taxonomy" id="64659"/>
    <lineage>
        <taxon>Eukaryota</taxon>
        <taxon>Fungi</taxon>
        <taxon>Dikarya</taxon>
        <taxon>Basidiomycota</taxon>
        <taxon>Agaricomycotina</taxon>
        <taxon>Agaricomycetes</taxon>
        <taxon>Agaricomycetidae</taxon>
        <taxon>Agaricales</taxon>
        <taxon>Tricholomatineae</taxon>
        <taxon>Clitocybaceae</taxon>
        <taxon>Collybia</taxon>
    </lineage>
</organism>
<dbReference type="InterPro" id="IPR010285">
    <property type="entry name" value="DNA_helicase_pif1-like_DEAD"/>
</dbReference>
<comment type="caution">
    <text evidence="3">The sequence shown here is derived from an EMBL/GenBank/DDBJ whole genome shotgun (WGS) entry which is preliminary data.</text>
</comment>
<keyword evidence="1" id="KW-0067">ATP-binding</keyword>
<dbReference type="GO" id="GO:0006281">
    <property type="term" value="P:DNA repair"/>
    <property type="evidence" value="ECO:0007669"/>
    <property type="project" value="UniProtKB-KW"/>
</dbReference>
<dbReference type="AlphaFoldDB" id="A0A9P5XPY5"/>
<sequence length="397" mass="43995">MGHPEVPFGGMNMIFAGDFAQLPPVIGGEYASLYSRTVGSRSTTLKDQEATIGKAIWHQITTVVILRTNMRQIHQTPDDAKFRCALENMRYKACTLEDIAFLRTRISSNSPGRSSITDKKFKHVSIITRYNVHKDAINAIGVNRFALETNQSVTHFYSEDTISTKDDGPDDDVQKILWSQPACANTKLVPGKLSLCIGLPIIIRHNSATELCITNGQEGFVHSWCSTTGSKGQRVLETLFVKLKNPPQTVQIDGLPENVVPLVRTTVSTDCFLPNDKSIYINRSQVEVLPNYAMTDYASQGKTRPENVVDLHNLSSHQAYYTALSRSATANGTLILQGFDASKIVGKASGALRQEFRELEDLIMFHQHSTIQPSGTMVTLFLIGLLKIFHGKLLINL</sequence>
<dbReference type="GO" id="GO:0005524">
    <property type="term" value="F:ATP binding"/>
    <property type="evidence" value="ECO:0007669"/>
    <property type="project" value="UniProtKB-KW"/>
</dbReference>
<name>A0A9P5XPY5_9AGAR</name>
<accession>A0A9P5XPY5</accession>
<evidence type="ECO:0000313" key="3">
    <source>
        <dbReference type="EMBL" id="KAF9455433.1"/>
    </source>
</evidence>
<dbReference type="OrthoDB" id="3247165at2759"/>
<dbReference type="PANTHER" id="PTHR47642">
    <property type="entry name" value="ATP-DEPENDENT DNA HELICASE"/>
    <property type="match status" value="1"/>
</dbReference>
<keyword evidence="1" id="KW-0233">DNA recombination</keyword>
<evidence type="ECO:0000259" key="2">
    <source>
        <dbReference type="Pfam" id="PF05970"/>
    </source>
</evidence>
<dbReference type="GO" id="GO:0006310">
    <property type="term" value="P:DNA recombination"/>
    <property type="evidence" value="ECO:0007669"/>
    <property type="project" value="UniProtKB-KW"/>
</dbReference>
<keyword evidence="1" id="KW-0227">DNA damage</keyword>
<comment type="cofactor">
    <cofactor evidence="1">
        <name>Mg(2+)</name>
        <dbReference type="ChEBI" id="CHEBI:18420"/>
    </cofactor>
</comment>
<keyword evidence="1" id="KW-0234">DNA repair</keyword>
<evidence type="ECO:0000313" key="4">
    <source>
        <dbReference type="Proteomes" id="UP000807353"/>
    </source>
</evidence>
<dbReference type="InterPro" id="IPR051055">
    <property type="entry name" value="PIF1_helicase"/>
</dbReference>
<keyword evidence="1" id="KW-0347">Helicase</keyword>
<dbReference type="EMBL" id="MU150680">
    <property type="protein sequence ID" value="KAF9455433.1"/>
    <property type="molecule type" value="Genomic_DNA"/>
</dbReference>
<dbReference type="GO" id="GO:0016787">
    <property type="term" value="F:hydrolase activity"/>
    <property type="evidence" value="ECO:0007669"/>
    <property type="project" value="UniProtKB-KW"/>
</dbReference>
<comment type="similarity">
    <text evidence="1">Belongs to the helicase family.</text>
</comment>
<keyword evidence="1" id="KW-0547">Nucleotide-binding</keyword>
<dbReference type="GO" id="GO:0043139">
    <property type="term" value="F:5'-3' DNA helicase activity"/>
    <property type="evidence" value="ECO:0007669"/>
    <property type="project" value="UniProtKB-EC"/>
</dbReference>
<reference evidence="3" key="1">
    <citation type="submission" date="2020-11" db="EMBL/GenBank/DDBJ databases">
        <authorList>
            <consortium name="DOE Joint Genome Institute"/>
            <person name="Ahrendt S."/>
            <person name="Riley R."/>
            <person name="Andreopoulos W."/>
            <person name="Labutti K."/>
            <person name="Pangilinan J."/>
            <person name="Ruiz-Duenas F.J."/>
            <person name="Barrasa J.M."/>
            <person name="Sanchez-Garcia M."/>
            <person name="Camarero S."/>
            <person name="Miyauchi S."/>
            <person name="Serrano A."/>
            <person name="Linde D."/>
            <person name="Babiker R."/>
            <person name="Drula E."/>
            <person name="Ayuso-Fernandez I."/>
            <person name="Pacheco R."/>
            <person name="Padilla G."/>
            <person name="Ferreira P."/>
            <person name="Barriuso J."/>
            <person name="Kellner H."/>
            <person name="Castanera R."/>
            <person name="Alfaro M."/>
            <person name="Ramirez L."/>
            <person name="Pisabarro A.G."/>
            <person name="Kuo A."/>
            <person name="Tritt A."/>
            <person name="Lipzen A."/>
            <person name="He G."/>
            <person name="Yan M."/>
            <person name="Ng V."/>
            <person name="Cullen D."/>
            <person name="Martin F."/>
            <person name="Rosso M.-N."/>
            <person name="Henrissat B."/>
            <person name="Hibbett D."/>
            <person name="Martinez A.T."/>
            <person name="Grigoriev I.V."/>
        </authorList>
    </citation>
    <scope>NUCLEOTIDE SEQUENCE</scope>
    <source>
        <strain evidence="3">CBS 247.69</strain>
    </source>
</reference>
<comment type="catalytic activity">
    <reaction evidence="1">
        <text>ATP + H2O = ADP + phosphate + H(+)</text>
        <dbReference type="Rhea" id="RHEA:13065"/>
        <dbReference type="ChEBI" id="CHEBI:15377"/>
        <dbReference type="ChEBI" id="CHEBI:15378"/>
        <dbReference type="ChEBI" id="CHEBI:30616"/>
        <dbReference type="ChEBI" id="CHEBI:43474"/>
        <dbReference type="ChEBI" id="CHEBI:456216"/>
        <dbReference type="EC" id="5.6.2.3"/>
    </reaction>
</comment>
<gene>
    <name evidence="3" type="ORF">BDZ94DRAFT_1293178</name>
</gene>